<feature type="active site" description="Nucleophile" evidence="4">
    <location>
        <position position="112"/>
    </location>
</feature>
<dbReference type="PANTHER" id="PTHR24185:SF1">
    <property type="entry name" value="CALCIUM-INDEPENDENT PHOSPHOLIPASE A2-GAMMA"/>
    <property type="match status" value="1"/>
</dbReference>
<dbReference type="OrthoDB" id="626167at2759"/>
<evidence type="ECO:0000259" key="6">
    <source>
        <dbReference type="PROSITE" id="PS51635"/>
    </source>
</evidence>
<accession>A0A6G1FTH2</accession>
<proteinExistence type="predicted"/>
<feature type="domain" description="PNPLA" evidence="6">
    <location>
        <begin position="49"/>
        <end position="305"/>
    </location>
</feature>
<name>A0A6G1FTH2_9PEZI</name>
<dbReference type="InterPro" id="IPR002641">
    <property type="entry name" value="PNPLA_dom"/>
</dbReference>
<dbReference type="Proteomes" id="UP000504638">
    <property type="component" value="Unplaced"/>
</dbReference>
<evidence type="ECO:0000313" key="9">
    <source>
        <dbReference type="RefSeq" id="XP_033530684.1"/>
    </source>
</evidence>
<dbReference type="GO" id="GO:0046486">
    <property type="term" value="P:glycerolipid metabolic process"/>
    <property type="evidence" value="ECO:0007669"/>
    <property type="project" value="UniProtKB-ARBA"/>
</dbReference>
<feature type="short sequence motif" description="GXSXG" evidence="4">
    <location>
        <begin position="110"/>
        <end position="114"/>
    </location>
</feature>
<sequence>MHYPLKSPHLSVSPQRPSSLHTGNSTQEDVRNGKAWAKTVDEPWDPFILCLDGGGIRGYSSLLILESLMHEIAVWEDRLEAEEHPENASQRRIFNSAELLPCHYFDFMYGTSTGGLIATMLGRLRMSVPQCMEKYRTVGEELFGRHRSRFPLATKYHHQPLEDAVIDIVRKHCPIHIEADSSDGSEPRHEHSFDLESNDRHQERRMDHGVTCPSICHTICLTATHNQRIAEAYLLRTYDHRYQDDCPRWLTRYNEGADPLCIWQVTRATCAAPFYFKALEADIRDEVKVFKDGGIRENNPAGAAWNEFVSIYGPFRNPGLLLSVGTGRPNMDQDGFASTWPGPLGKLKMVRKGTEKFAVFKNVLIKYTEGEEKHRTMLKQSKGEGENTWYKRLNVSDGLQGMKLDNWKRGSWTDASGTTKVIPGGATLTRIKAATDAYLHRDFDERFDTYAPPHVMIEQTAEKMVRHRRARERTRHVNEERWSTFMGLTLRSMDEKSGANGHLSNPG</sequence>
<dbReference type="GO" id="GO:0047499">
    <property type="term" value="F:calcium-independent phospholipase A2 activity"/>
    <property type="evidence" value="ECO:0007669"/>
    <property type="project" value="TreeGrafter"/>
</dbReference>
<dbReference type="SUPFAM" id="SSF52151">
    <property type="entry name" value="FabD/lysophospholipase-like"/>
    <property type="match status" value="1"/>
</dbReference>
<dbReference type="EMBL" id="ML975176">
    <property type="protein sequence ID" value="KAF1809053.1"/>
    <property type="molecule type" value="Genomic_DNA"/>
</dbReference>
<feature type="region of interest" description="Disordered" evidence="5">
    <location>
        <begin position="1"/>
        <end position="33"/>
    </location>
</feature>
<feature type="active site" description="Proton acceptor" evidence="4">
    <location>
        <position position="292"/>
    </location>
</feature>
<reference evidence="9" key="2">
    <citation type="submission" date="2020-04" db="EMBL/GenBank/DDBJ databases">
        <authorList>
            <consortium name="NCBI Genome Project"/>
        </authorList>
    </citation>
    <scope>NUCLEOTIDE SEQUENCE</scope>
    <source>
        <strain evidence="9">CBS 781.70</strain>
    </source>
</reference>
<dbReference type="RefSeq" id="XP_033530684.1">
    <property type="nucleotide sequence ID" value="XM_033676752.1"/>
</dbReference>
<dbReference type="PROSITE" id="PS51635">
    <property type="entry name" value="PNPLA"/>
    <property type="match status" value="1"/>
</dbReference>
<dbReference type="GO" id="GO:0016042">
    <property type="term" value="P:lipid catabolic process"/>
    <property type="evidence" value="ECO:0007669"/>
    <property type="project" value="UniProtKB-UniRule"/>
</dbReference>
<reference evidence="9" key="3">
    <citation type="submission" date="2025-04" db="UniProtKB">
        <authorList>
            <consortium name="RefSeq"/>
        </authorList>
    </citation>
    <scope>IDENTIFICATION</scope>
    <source>
        <strain evidence="9">CBS 781.70</strain>
    </source>
</reference>
<dbReference type="AlphaFoldDB" id="A0A6G1FTH2"/>
<evidence type="ECO:0000256" key="5">
    <source>
        <dbReference type="SAM" id="MobiDB-lite"/>
    </source>
</evidence>
<evidence type="ECO:0000256" key="4">
    <source>
        <dbReference type="PROSITE-ProRule" id="PRU01161"/>
    </source>
</evidence>
<protein>
    <submittedName>
        <fullName evidence="7 9">FabD/lysophospholipase-like protein</fullName>
    </submittedName>
</protein>
<evidence type="ECO:0000313" key="7">
    <source>
        <dbReference type="EMBL" id="KAF1809053.1"/>
    </source>
</evidence>
<dbReference type="Pfam" id="PF01734">
    <property type="entry name" value="Patatin"/>
    <property type="match status" value="1"/>
</dbReference>
<keyword evidence="1 4" id="KW-0378">Hydrolase</keyword>
<keyword evidence="3 4" id="KW-0443">Lipid metabolism</keyword>
<evidence type="ECO:0000256" key="1">
    <source>
        <dbReference type="ARBA" id="ARBA00022801"/>
    </source>
</evidence>
<dbReference type="GeneID" id="54417322"/>
<dbReference type="PANTHER" id="PTHR24185">
    <property type="entry name" value="CALCIUM-INDEPENDENT PHOSPHOLIPASE A2-GAMMA"/>
    <property type="match status" value="1"/>
</dbReference>
<keyword evidence="8" id="KW-1185">Reference proteome</keyword>
<dbReference type="GO" id="GO:0019369">
    <property type="term" value="P:arachidonate metabolic process"/>
    <property type="evidence" value="ECO:0007669"/>
    <property type="project" value="TreeGrafter"/>
</dbReference>
<dbReference type="GO" id="GO:0016020">
    <property type="term" value="C:membrane"/>
    <property type="evidence" value="ECO:0007669"/>
    <property type="project" value="TreeGrafter"/>
</dbReference>
<evidence type="ECO:0000256" key="2">
    <source>
        <dbReference type="ARBA" id="ARBA00022963"/>
    </source>
</evidence>
<feature type="short sequence motif" description="DGA/G" evidence="4">
    <location>
        <begin position="292"/>
        <end position="294"/>
    </location>
</feature>
<dbReference type="InterPro" id="IPR016035">
    <property type="entry name" value="Acyl_Trfase/lysoPLipase"/>
</dbReference>
<feature type="compositionally biased region" description="Polar residues" evidence="5">
    <location>
        <begin position="10"/>
        <end position="27"/>
    </location>
</feature>
<keyword evidence="2 4" id="KW-0442">Lipid degradation</keyword>
<evidence type="ECO:0000256" key="3">
    <source>
        <dbReference type="ARBA" id="ARBA00023098"/>
    </source>
</evidence>
<dbReference type="Gene3D" id="3.40.1090.10">
    <property type="entry name" value="Cytosolic phospholipase A2 catalytic domain"/>
    <property type="match status" value="1"/>
</dbReference>
<reference evidence="7 9" key="1">
    <citation type="submission" date="2020-01" db="EMBL/GenBank/DDBJ databases">
        <authorList>
            <consortium name="DOE Joint Genome Institute"/>
            <person name="Haridas S."/>
            <person name="Albert R."/>
            <person name="Binder M."/>
            <person name="Bloem J."/>
            <person name="Labutti K."/>
            <person name="Salamov A."/>
            <person name="Andreopoulos B."/>
            <person name="Baker S.E."/>
            <person name="Barry K."/>
            <person name="Bills G."/>
            <person name="Bluhm B.H."/>
            <person name="Cannon C."/>
            <person name="Castanera R."/>
            <person name="Culley D.E."/>
            <person name="Daum C."/>
            <person name="Ezra D."/>
            <person name="Gonzalez J.B."/>
            <person name="Henrissat B."/>
            <person name="Kuo A."/>
            <person name="Liang C."/>
            <person name="Lipzen A."/>
            <person name="Lutzoni F."/>
            <person name="Magnuson J."/>
            <person name="Mondo S."/>
            <person name="Nolan M."/>
            <person name="Ohm R."/>
            <person name="Pangilinan J."/>
            <person name="Park H.-J."/>
            <person name="Ramirez L."/>
            <person name="Alfaro M."/>
            <person name="Sun H."/>
            <person name="Tritt A."/>
            <person name="Yoshinaga Y."/>
            <person name="Zwiers L.-H."/>
            <person name="Turgeon B.G."/>
            <person name="Goodwin S.B."/>
            <person name="Spatafora J.W."/>
            <person name="Crous P.W."/>
            <person name="Grigoriev I.V."/>
        </authorList>
    </citation>
    <scope>NUCLEOTIDE SEQUENCE</scope>
    <source>
        <strain evidence="7 9">CBS 781.70</strain>
    </source>
</reference>
<gene>
    <name evidence="7 9" type="ORF">P152DRAFT_404252</name>
</gene>
<feature type="short sequence motif" description="GXGXXG" evidence="4">
    <location>
        <begin position="53"/>
        <end position="58"/>
    </location>
</feature>
<evidence type="ECO:0000313" key="8">
    <source>
        <dbReference type="Proteomes" id="UP000504638"/>
    </source>
</evidence>
<organism evidence="7">
    <name type="scientific">Eremomyces bilateralis CBS 781.70</name>
    <dbReference type="NCBI Taxonomy" id="1392243"/>
    <lineage>
        <taxon>Eukaryota</taxon>
        <taxon>Fungi</taxon>
        <taxon>Dikarya</taxon>
        <taxon>Ascomycota</taxon>
        <taxon>Pezizomycotina</taxon>
        <taxon>Dothideomycetes</taxon>
        <taxon>Dothideomycetes incertae sedis</taxon>
        <taxon>Eremomycetales</taxon>
        <taxon>Eremomycetaceae</taxon>
        <taxon>Eremomyces</taxon>
    </lineage>
</organism>